<comment type="caution">
    <text evidence="3">The sequence shown here is derived from an EMBL/GenBank/DDBJ whole genome shotgun (WGS) entry which is preliminary data.</text>
</comment>
<proteinExistence type="predicted"/>
<sequence length="369" mass="40599">MSRLFEPITIGNANLNHRVVMAPLTRFRTDDNNSPLPMVGEYYEQRASTPGTLLISEAIQVSPAAGGMPYGPGIWSAAQIAAWKKVTDAVHAKGSYMFCQLIALGRAADPECLRETGNYDFCAPSPLPMEAAGPDSAIPRELREEEIQSIIGDFATAAKNAIAAGFDGVEAHGANGYLIDQFLEDVTNQRTDRWGGSVENRARFALGVAKAMVDAVGAERVAFRLSPWNTWQGMKMKDPVPQFSYVVEKLREMNLAYLHLTESRVVNSEDVAKTEGIEFLLDIWGPEAPVIVAGGYNAENTSQAVDIEYKKYNVAVAYGRHFIANPDLPFRLQQQLSLNKYQRATFYTPKVATGYVDYPFSPEFLAAKA</sequence>
<dbReference type="InterPro" id="IPR045247">
    <property type="entry name" value="Oye-like"/>
</dbReference>
<dbReference type="InterPro" id="IPR013785">
    <property type="entry name" value="Aldolase_TIM"/>
</dbReference>
<feature type="domain" description="NADH:flavin oxidoreductase/NADH oxidase N-terminal" evidence="2">
    <location>
        <begin position="4"/>
        <end position="339"/>
    </location>
</feature>
<accession>A0A0F8U902</accession>
<dbReference type="PANTHER" id="PTHR22893">
    <property type="entry name" value="NADH OXIDOREDUCTASE-RELATED"/>
    <property type="match status" value="1"/>
</dbReference>
<dbReference type="Gene3D" id="3.20.20.70">
    <property type="entry name" value="Aldolase class I"/>
    <property type="match status" value="1"/>
</dbReference>
<reference evidence="3 4" key="1">
    <citation type="submission" date="2015-02" db="EMBL/GenBank/DDBJ databases">
        <title>Draft Genome Sequences of Two Closely-Related Aflatoxigenic Aspergillus Species Obtained from the Cote d'Ivoire.</title>
        <authorList>
            <person name="Moore G.G."/>
            <person name="Beltz S.B."/>
            <person name="Mack B.M."/>
        </authorList>
    </citation>
    <scope>NUCLEOTIDE SEQUENCE [LARGE SCALE GENOMIC DNA]</scope>
    <source>
        <strain evidence="3 4">SRRC1432</strain>
    </source>
</reference>
<dbReference type="Proteomes" id="UP000034947">
    <property type="component" value="Unassembled WGS sequence"/>
</dbReference>
<dbReference type="SUPFAM" id="SSF51395">
    <property type="entry name" value="FMN-linked oxidoreductases"/>
    <property type="match status" value="1"/>
</dbReference>
<dbReference type="OrthoDB" id="276546at2759"/>
<dbReference type="AlphaFoldDB" id="A0A0F8U902"/>
<gene>
    <name evidence="3" type="ORF">AOCH_007825</name>
</gene>
<evidence type="ECO:0000313" key="3">
    <source>
        <dbReference type="EMBL" id="KKK16043.1"/>
    </source>
</evidence>
<dbReference type="EMBL" id="JYKN01002528">
    <property type="protein sequence ID" value="KKK16043.1"/>
    <property type="molecule type" value="Genomic_DNA"/>
</dbReference>
<keyword evidence="1" id="KW-0521">NADP</keyword>
<dbReference type="VEuPathDB" id="FungiDB:P175DRAFT_0508151"/>
<dbReference type="FunFam" id="3.20.20.70:FF:000138">
    <property type="entry name" value="NADPH dehydrogenase 1"/>
    <property type="match status" value="1"/>
</dbReference>
<dbReference type="PANTHER" id="PTHR22893:SF91">
    <property type="entry name" value="NADPH DEHYDROGENASE 2-RELATED"/>
    <property type="match status" value="1"/>
</dbReference>
<dbReference type="GO" id="GO:0003959">
    <property type="term" value="F:NADPH dehydrogenase activity"/>
    <property type="evidence" value="ECO:0007669"/>
    <property type="project" value="TreeGrafter"/>
</dbReference>
<dbReference type="CDD" id="cd02933">
    <property type="entry name" value="OYE_like_FMN"/>
    <property type="match status" value="1"/>
</dbReference>
<protein>
    <recommendedName>
        <fullName evidence="2">NADH:flavin oxidoreductase/NADH oxidase N-terminal domain-containing protein</fullName>
    </recommendedName>
</protein>
<evidence type="ECO:0000313" key="4">
    <source>
        <dbReference type="Proteomes" id="UP000034947"/>
    </source>
</evidence>
<organism evidence="3 4">
    <name type="scientific">Aspergillus ochraceoroseus</name>
    <dbReference type="NCBI Taxonomy" id="138278"/>
    <lineage>
        <taxon>Eukaryota</taxon>
        <taxon>Fungi</taxon>
        <taxon>Dikarya</taxon>
        <taxon>Ascomycota</taxon>
        <taxon>Pezizomycotina</taxon>
        <taxon>Eurotiomycetes</taxon>
        <taxon>Eurotiomycetidae</taxon>
        <taxon>Eurotiales</taxon>
        <taxon>Aspergillaceae</taxon>
        <taxon>Aspergillus</taxon>
        <taxon>Aspergillus subgen. Nidulantes</taxon>
    </lineage>
</organism>
<evidence type="ECO:0000256" key="1">
    <source>
        <dbReference type="ARBA" id="ARBA00022857"/>
    </source>
</evidence>
<keyword evidence="4" id="KW-1185">Reference proteome</keyword>
<dbReference type="InterPro" id="IPR001155">
    <property type="entry name" value="OxRdtase_FMN_N"/>
</dbReference>
<dbReference type="Pfam" id="PF00724">
    <property type="entry name" value="Oxidored_FMN"/>
    <property type="match status" value="1"/>
</dbReference>
<evidence type="ECO:0000259" key="2">
    <source>
        <dbReference type="Pfam" id="PF00724"/>
    </source>
</evidence>
<name>A0A0F8U902_9EURO</name>
<dbReference type="GO" id="GO:0010181">
    <property type="term" value="F:FMN binding"/>
    <property type="evidence" value="ECO:0007669"/>
    <property type="project" value="InterPro"/>
</dbReference>